<dbReference type="RefSeq" id="WP_009840286.1">
    <property type="nucleotide sequence ID" value="NZ_CH959301.1"/>
</dbReference>
<dbReference type="InterPro" id="IPR011990">
    <property type="entry name" value="TPR-like_helical_dom_sf"/>
</dbReference>
<evidence type="ECO:0008006" key="3">
    <source>
        <dbReference type="Google" id="ProtNLM"/>
    </source>
</evidence>
<organism evidence="1 2">
    <name type="scientific">Pseudoalteromonas tunicata D2</name>
    <dbReference type="NCBI Taxonomy" id="87626"/>
    <lineage>
        <taxon>Bacteria</taxon>
        <taxon>Pseudomonadati</taxon>
        <taxon>Pseudomonadota</taxon>
        <taxon>Gammaproteobacteria</taxon>
        <taxon>Alteromonadales</taxon>
        <taxon>Pseudoalteromonadaceae</taxon>
        <taxon>Pseudoalteromonas</taxon>
    </lineage>
</organism>
<dbReference type="eggNOG" id="COG0457">
    <property type="taxonomic scope" value="Bacteria"/>
</dbReference>
<protein>
    <recommendedName>
        <fullName evidence="3">Tetratricopeptide repeat protein</fullName>
    </recommendedName>
</protein>
<gene>
    <name evidence="1" type="ORF">PTD2_21622</name>
</gene>
<dbReference type="OrthoDB" id="6228632at2"/>
<accession>A4CAQ0</accession>
<name>A4CAQ0_9GAMM</name>
<comment type="caution">
    <text evidence="1">The sequence shown here is derived from an EMBL/GenBank/DDBJ whole genome shotgun (WGS) entry which is preliminary data.</text>
</comment>
<reference evidence="1 2" key="1">
    <citation type="submission" date="2006-02" db="EMBL/GenBank/DDBJ databases">
        <authorList>
            <person name="Moran M.A."/>
            <person name="Kjelleberg S."/>
            <person name="Egan S."/>
            <person name="Saunders N."/>
            <person name="Thomas T."/>
            <person name="Ferriera S."/>
            <person name="Johnson J."/>
            <person name="Kravitz S."/>
            <person name="Halpern A."/>
            <person name="Remington K."/>
            <person name="Beeson K."/>
            <person name="Tran B."/>
            <person name="Rogers Y.-H."/>
            <person name="Friedman R."/>
            <person name="Venter J.C."/>
        </authorList>
    </citation>
    <scope>NUCLEOTIDE SEQUENCE [LARGE SCALE GENOMIC DNA]</scope>
    <source>
        <strain evidence="1 2">D2</strain>
    </source>
</reference>
<sequence>MLIRAHNYLLILSLFAFSCSLKAVVIDKAQLRTECDNYPRHCLNQVAELLPTVAVDSLQFYELKLLEFESLFALTEAEQLFAQTSQYILKDELPEYFKIKLYIYHAKSLKNLNRSEESIRFRSQAEQLLNQVNKNFANPELLVELLNLQLYSDFDPALGLRMLQQLDKKFLRRDAPRFKFELYTNLGHFADRCNETQKSVIYREQALRFAYALKSDYKIGEALFNLGSSLQKSGDLSDARQRYMASIEFAERAHDDVGVNLAHLYLANVALQQGQVEEAKTWLSRLSIENLPQPRHQLFVELQTKLSIL</sequence>
<dbReference type="PROSITE" id="PS51257">
    <property type="entry name" value="PROKAR_LIPOPROTEIN"/>
    <property type="match status" value="1"/>
</dbReference>
<dbReference type="EMBL" id="AAOH01000004">
    <property type="protein sequence ID" value="EAR28458.1"/>
    <property type="molecule type" value="Genomic_DNA"/>
</dbReference>
<dbReference type="Proteomes" id="UP000006201">
    <property type="component" value="Unassembled WGS sequence"/>
</dbReference>
<dbReference type="Gene3D" id="1.25.40.10">
    <property type="entry name" value="Tetratricopeptide repeat domain"/>
    <property type="match status" value="1"/>
</dbReference>
<evidence type="ECO:0000313" key="1">
    <source>
        <dbReference type="EMBL" id="EAR28458.1"/>
    </source>
</evidence>
<dbReference type="AlphaFoldDB" id="A4CAQ0"/>
<evidence type="ECO:0000313" key="2">
    <source>
        <dbReference type="Proteomes" id="UP000006201"/>
    </source>
</evidence>
<dbReference type="HOGENOM" id="CLU_917136_0_0_6"/>
<proteinExistence type="predicted"/>
<dbReference type="SUPFAM" id="SSF48452">
    <property type="entry name" value="TPR-like"/>
    <property type="match status" value="1"/>
</dbReference>
<dbReference type="STRING" id="87626.PTD2_21622"/>
<keyword evidence="2" id="KW-1185">Reference proteome</keyword>